<dbReference type="GO" id="GO:0008237">
    <property type="term" value="F:metallopeptidase activity"/>
    <property type="evidence" value="ECO:0007669"/>
    <property type="project" value="UniProtKB-KW"/>
</dbReference>
<evidence type="ECO:0000256" key="10">
    <source>
        <dbReference type="RuleBase" id="RU003983"/>
    </source>
</evidence>
<dbReference type="Proteomes" id="UP001597024">
    <property type="component" value="Unassembled WGS sequence"/>
</dbReference>
<name>A0ABW3E2T8_9ACTN</name>
<evidence type="ECO:0000256" key="6">
    <source>
        <dbReference type="ARBA" id="ARBA00022833"/>
    </source>
</evidence>
<dbReference type="EMBL" id="JBHTHX010002453">
    <property type="protein sequence ID" value="MFD0890455.1"/>
    <property type="molecule type" value="Genomic_DNA"/>
</dbReference>
<dbReference type="Pfam" id="PF01435">
    <property type="entry name" value="Peptidase_M48"/>
    <property type="match status" value="1"/>
</dbReference>
<evidence type="ECO:0000256" key="1">
    <source>
        <dbReference type="ARBA" id="ARBA00022475"/>
    </source>
</evidence>
<keyword evidence="14" id="KW-1185">Reference proteome</keyword>
<comment type="cofactor">
    <cofactor evidence="10">
        <name>Zn(2+)</name>
        <dbReference type="ChEBI" id="CHEBI:29105"/>
    </cofactor>
    <text evidence="10">Binds 1 zinc ion per subunit.</text>
</comment>
<organism evidence="13 14">
    <name type="scientific">Streptosporangium algeriense</name>
    <dbReference type="NCBI Taxonomy" id="1682748"/>
    <lineage>
        <taxon>Bacteria</taxon>
        <taxon>Bacillati</taxon>
        <taxon>Actinomycetota</taxon>
        <taxon>Actinomycetes</taxon>
        <taxon>Streptosporangiales</taxon>
        <taxon>Streptosporangiaceae</taxon>
        <taxon>Streptosporangium</taxon>
    </lineage>
</organism>
<evidence type="ECO:0000313" key="14">
    <source>
        <dbReference type="Proteomes" id="UP001597024"/>
    </source>
</evidence>
<dbReference type="PANTHER" id="PTHR43221">
    <property type="entry name" value="PROTEASE HTPX"/>
    <property type="match status" value="1"/>
</dbReference>
<feature type="non-terminal residue" evidence="13">
    <location>
        <position position="299"/>
    </location>
</feature>
<comment type="caution">
    <text evidence="13">The sequence shown here is derived from an EMBL/GenBank/DDBJ whole genome shotgun (WGS) entry which is preliminary data.</text>
</comment>
<evidence type="ECO:0000256" key="7">
    <source>
        <dbReference type="ARBA" id="ARBA00022989"/>
    </source>
</evidence>
<keyword evidence="7 11" id="KW-1133">Transmembrane helix</keyword>
<keyword evidence="2 10" id="KW-0645">Protease</keyword>
<evidence type="ECO:0000256" key="4">
    <source>
        <dbReference type="ARBA" id="ARBA00022723"/>
    </source>
</evidence>
<feature type="domain" description="Peptidase M48" evidence="12">
    <location>
        <begin position="136"/>
        <end position="287"/>
    </location>
</feature>
<evidence type="ECO:0000256" key="9">
    <source>
        <dbReference type="ARBA" id="ARBA00023136"/>
    </source>
</evidence>
<dbReference type="PANTHER" id="PTHR43221:SF2">
    <property type="entry name" value="PROTEASE HTPX HOMOLOG"/>
    <property type="match status" value="1"/>
</dbReference>
<protein>
    <submittedName>
        <fullName evidence="13">M48 family metalloprotease</fullName>
        <ecNumber evidence="13">3.4.24.-</ecNumber>
    </submittedName>
</protein>
<dbReference type="EC" id="3.4.24.-" evidence="13"/>
<evidence type="ECO:0000259" key="12">
    <source>
        <dbReference type="Pfam" id="PF01435"/>
    </source>
</evidence>
<keyword evidence="3 11" id="KW-0812">Transmembrane</keyword>
<sequence length="299" mass="32619">MRGTGAPALPSPSVERLRLLFLTVAAGSLFGGYWFLVLVQDGWSGRNRACGALPGIEDFLDCSTRTLVLQALAPLAGPALVALLAVSAYLVAPAVITRWHGAHPLDPWPEAVRETVEQAGFDRTPTLMLSGRGLPLWMFTYGRRPRYRVMLSAGTSLYTVTDTAKVTATLAHEFGHLRNRDVDRTYLAVFAVACLALVTIVPVGLSALLVTDRAPAFAVTWRNLVLALLVASSWAAVVRTREHDADLWGGDLRPGDMLALLTGGRQEHRHLLRLHPSLERRLKVLRDPDLLLRPSAVEA</sequence>
<keyword evidence="8 10" id="KW-0482">Metalloprotease</keyword>
<keyword evidence="1" id="KW-1003">Cell membrane</keyword>
<accession>A0ABW3E2T8</accession>
<feature type="transmembrane region" description="Helical" evidence="11">
    <location>
        <begin position="19"/>
        <end position="39"/>
    </location>
</feature>
<dbReference type="InterPro" id="IPR001915">
    <property type="entry name" value="Peptidase_M48"/>
</dbReference>
<keyword evidence="6 10" id="KW-0862">Zinc</keyword>
<evidence type="ECO:0000256" key="2">
    <source>
        <dbReference type="ARBA" id="ARBA00022670"/>
    </source>
</evidence>
<evidence type="ECO:0000256" key="5">
    <source>
        <dbReference type="ARBA" id="ARBA00022801"/>
    </source>
</evidence>
<evidence type="ECO:0000256" key="3">
    <source>
        <dbReference type="ARBA" id="ARBA00022692"/>
    </source>
</evidence>
<dbReference type="InterPro" id="IPR050083">
    <property type="entry name" value="HtpX_protease"/>
</dbReference>
<gene>
    <name evidence="13" type="ORF">ACFQ08_38435</name>
</gene>
<keyword evidence="4" id="KW-0479">Metal-binding</keyword>
<keyword evidence="5 10" id="KW-0378">Hydrolase</keyword>
<feature type="transmembrane region" description="Helical" evidence="11">
    <location>
        <begin position="216"/>
        <end position="237"/>
    </location>
</feature>
<proteinExistence type="inferred from homology"/>
<comment type="similarity">
    <text evidence="10">Belongs to the peptidase M48 family.</text>
</comment>
<evidence type="ECO:0000256" key="11">
    <source>
        <dbReference type="SAM" id="Phobius"/>
    </source>
</evidence>
<evidence type="ECO:0000256" key="8">
    <source>
        <dbReference type="ARBA" id="ARBA00023049"/>
    </source>
</evidence>
<feature type="transmembrane region" description="Helical" evidence="11">
    <location>
        <begin position="186"/>
        <end position="210"/>
    </location>
</feature>
<reference evidence="14" key="1">
    <citation type="journal article" date="2019" name="Int. J. Syst. Evol. Microbiol.">
        <title>The Global Catalogue of Microorganisms (GCM) 10K type strain sequencing project: providing services to taxonomists for standard genome sequencing and annotation.</title>
        <authorList>
            <consortium name="The Broad Institute Genomics Platform"/>
            <consortium name="The Broad Institute Genome Sequencing Center for Infectious Disease"/>
            <person name="Wu L."/>
            <person name="Ma J."/>
        </authorList>
    </citation>
    <scope>NUCLEOTIDE SEQUENCE [LARGE SCALE GENOMIC DNA]</scope>
    <source>
        <strain evidence="14">CCUG 62974</strain>
    </source>
</reference>
<feature type="transmembrane region" description="Helical" evidence="11">
    <location>
        <begin position="75"/>
        <end position="96"/>
    </location>
</feature>
<evidence type="ECO:0000313" key="13">
    <source>
        <dbReference type="EMBL" id="MFD0890455.1"/>
    </source>
</evidence>
<dbReference type="Gene3D" id="3.30.2010.10">
    <property type="entry name" value="Metalloproteases ('zincins'), catalytic domain"/>
    <property type="match status" value="1"/>
</dbReference>
<keyword evidence="9 11" id="KW-0472">Membrane</keyword>